<keyword evidence="1" id="KW-0472">Membrane</keyword>
<evidence type="ECO:0000313" key="2">
    <source>
        <dbReference type="EMBL" id="PJJ80982.1"/>
    </source>
</evidence>
<protein>
    <submittedName>
        <fullName evidence="2">Uncharacterized protein</fullName>
    </submittedName>
</protein>
<feature type="transmembrane region" description="Helical" evidence="1">
    <location>
        <begin position="60"/>
        <end position="80"/>
    </location>
</feature>
<keyword evidence="1" id="KW-1133">Transmembrane helix</keyword>
<dbReference type="EMBL" id="PGFH01000001">
    <property type="protein sequence ID" value="PJJ80982.1"/>
    <property type="molecule type" value="Genomic_DNA"/>
</dbReference>
<dbReference type="Proteomes" id="UP000231742">
    <property type="component" value="Unassembled WGS sequence"/>
</dbReference>
<keyword evidence="3" id="KW-1185">Reference proteome</keyword>
<sequence length="134" mass="14277">MLLFVGAIVGGLLIGVVYAKVHVPAAQRLPRVGAILLGFAGAMGVLFLQPDEASGQQALVTLVAYALSFLLASTLVRGILWHRLLPESGRTLAQTIGRVFLRPDEIYDEWMLFLQSEVAAATAAEESAEESAPS</sequence>
<gene>
    <name evidence="2" type="ORF">CLV85_0149</name>
</gene>
<organism evidence="2 3">
    <name type="scientific">Salinibacterium amurskyense</name>
    <dbReference type="NCBI Taxonomy" id="205941"/>
    <lineage>
        <taxon>Bacteria</taxon>
        <taxon>Bacillati</taxon>
        <taxon>Actinomycetota</taxon>
        <taxon>Actinomycetes</taxon>
        <taxon>Micrococcales</taxon>
        <taxon>Microbacteriaceae</taxon>
        <taxon>Salinibacterium</taxon>
    </lineage>
</organism>
<evidence type="ECO:0000313" key="3">
    <source>
        <dbReference type="Proteomes" id="UP000231742"/>
    </source>
</evidence>
<evidence type="ECO:0000256" key="1">
    <source>
        <dbReference type="SAM" id="Phobius"/>
    </source>
</evidence>
<proteinExistence type="predicted"/>
<name>A0A2M9D5I9_9MICO</name>
<keyword evidence="1" id="KW-0812">Transmembrane</keyword>
<comment type="caution">
    <text evidence="2">The sequence shown here is derived from an EMBL/GenBank/DDBJ whole genome shotgun (WGS) entry which is preliminary data.</text>
</comment>
<dbReference type="AlphaFoldDB" id="A0A2M9D5I9"/>
<accession>A0A2M9D5I9</accession>
<dbReference type="RefSeq" id="WP_100387714.1">
    <property type="nucleotide sequence ID" value="NZ_BMZU01000001.1"/>
</dbReference>
<reference evidence="2 3" key="1">
    <citation type="submission" date="2017-11" db="EMBL/GenBank/DDBJ databases">
        <title>Genomic Encyclopedia of Archaeal and Bacterial Type Strains, Phase II (KMG-II): From Individual Species to Whole Genera.</title>
        <authorList>
            <person name="Goeker M."/>
        </authorList>
    </citation>
    <scope>NUCLEOTIDE SEQUENCE [LARGE SCALE GENOMIC DNA]</scope>
    <source>
        <strain evidence="2 3">DSM 16400</strain>
    </source>
</reference>
<feature type="transmembrane region" description="Helical" evidence="1">
    <location>
        <begin position="29"/>
        <end position="48"/>
    </location>
</feature>